<dbReference type="PANTHER" id="PTHR33608">
    <property type="entry name" value="BLL2464 PROTEIN"/>
    <property type="match status" value="1"/>
</dbReference>
<dbReference type="PANTHER" id="PTHR33608:SF3">
    <property type="entry name" value="SLR2013 PROTEIN"/>
    <property type="match status" value="1"/>
</dbReference>
<evidence type="ECO:0000313" key="4">
    <source>
        <dbReference type="Proteomes" id="UP000315389"/>
    </source>
</evidence>
<evidence type="ECO:0000256" key="1">
    <source>
        <dbReference type="SAM" id="MobiDB-lite"/>
    </source>
</evidence>
<dbReference type="RefSeq" id="WP_142118466.1">
    <property type="nucleotide sequence ID" value="NZ_BAAASV010000002.1"/>
</dbReference>
<name>A0A542ZUF3_RARFA</name>
<comment type="caution">
    <text evidence="3">The sequence shown here is derived from an EMBL/GenBank/DDBJ whole genome shotgun (WGS) entry which is preliminary data.</text>
</comment>
<accession>A0A542ZUF3</accession>
<evidence type="ECO:0000259" key="2">
    <source>
        <dbReference type="Pfam" id="PF01882"/>
    </source>
</evidence>
<keyword evidence="4" id="KW-1185">Reference proteome</keyword>
<dbReference type="InterPro" id="IPR002881">
    <property type="entry name" value="DUF58"/>
</dbReference>
<organism evidence="3 4">
    <name type="scientific">Rarobacter faecitabidus</name>
    <dbReference type="NCBI Taxonomy" id="13243"/>
    <lineage>
        <taxon>Bacteria</taxon>
        <taxon>Bacillati</taxon>
        <taxon>Actinomycetota</taxon>
        <taxon>Actinomycetes</taxon>
        <taxon>Micrococcales</taxon>
        <taxon>Rarobacteraceae</taxon>
        <taxon>Rarobacter</taxon>
    </lineage>
</organism>
<dbReference type="EMBL" id="VFOS01000001">
    <property type="protein sequence ID" value="TQL63919.1"/>
    <property type="molecule type" value="Genomic_DNA"/>
</dbReference>
<gene>
    <name evidence="3" type="ORF">FB461_0398</name>
</gene>
<proteinExistence type="predicted"/>
<dbReference type="Pfam" id="PF01882">
    <property type="entry name" value="DUF58"/>
    <property type="match status" value="1"/>
</dbReference>
<evidence type="ECO:0000313" key="3">
    <source>
        <dbReference type="EMBL" id="TQL63919.1"/>
    </source>
</evidence>
<reference evidence="3 4" key="1">
    <citation type="submission" date="2019-06" db="EMBL/GenBank/DDBJ databases">
        <title>Sequencing the genomes of 1000 actinobacteria strains.</title>
        <authorList>
            <person name="Klenk H.-P."/>
        </authorList>
    </citation>
    <scope>NUCLEOTIDE SEQUENCE [LARGE SCALE GENOMIC DNA]</scope>
    <source>
        <strain evidence="3 4">DSM 4813</strain>
    </source>
</reference>
<dbReference type="OrthoDB" id="845740at2"/>
<feature type="domain" description="DUF58" evidence="2">
    <location>
        <begin position="192"/>
        <end position="356"/>
    </location>
</feature>
<dbReference type="AlphaFoldDB" id="A0A542ZUF3"/>
<protein>
    <submittedName>
        <fullName evidence="3">Uncharacterized protein (DUF58 family)</fullName>
    </submittedName>
</protein>
<dbReference type="Proteomes" id="UP000315389">
    <property type="component" value="Unassembled WGS sequence"/>
</dbReference>
<feature type="region of interest" description="Disordered" evidence="1">
    <location>
        <begin position="362"/>
        <end position="389"/>
    </location>
</feature>
<sequence>MIVTGRLVLLQVAGVVPALIWQSASVVWLWTLGVALVAAIDATVAVSPKRLRIQGAPPATARLGQPSSSMLTVRNLAKRTARAKVRDLWVPSAGAVENIHRIRLRAGDGTRVSTPLLPSRRGDLPAGPIAVRTYGPLGLAGRARTFPREQALRVLPAFTSRRHLPSRLARLREMDGRSAVQVRGEGTEFDSLREYVIGDDVRSIDWRATARRSEVVVRTWRPERDRRVLLIVDAGRTSAVRVEGGTRLDAGIEATLLLTALASHAGDRVDVVAFDRDLLGVTATSKADSALASVADGLAGVEPMLVETGWETIARWVQTHHRQPSLIVLVTGLETAAIEAGLLPVLPALTQRHRVVLASAATSDGGPWHSAAATDAVPRGDAAPSGADEPPADAFELAAFLRSELDRAAISAELGRLGVSVIDAPGEQLAPRLADRYLELKSSGQL</sequence>